<dbReference type="Gene3D" id="3.40.50.300">
    <property type="entry name" value="P-loop containing nucleotide triphosphate hydrolases"/>
    <property type="match status" value="1"/>
</dbReference>
<dbReference type="PANTHER" id="PTHR43067:SF3">
    <property type="entry name" value="MALTOSE ABC TRANSPORTER, ATP-BINDING PROTEIN"/>
    <property type="match status" value="1"/>
</dbReference>
<comment type="caution">
    <text evidence="6">The sequence shown here is derived from an EMBL/GenBank/DDBJ whole genome shotgun (WGS) entry which is preliminary data.</text>
</comment>
<dbReference type="PANTHER" id="PTHR43067">
    <property type="entry name" value="OLIGOPEPTIDE/DIPEPTIDE ABC TRANSPORTER, ATPASE SUBUNIT"/>
    <property type="match status" value="1"/>
</dbReference>
<feature type="domain" description="ABC transporter" evidence="4">
    <location>
        <begin position="5"/>
        <end position="265"/>
    </location>
</feature>
<dbReference type="SMART" id="SM00382">
    <property type="entry name" value="AAA"/>
    <property type="match status" value="1"/>
</dbReference>
<keyword evidence="3 6" id="KW-0067">ATP-binding</keyword>
<evidence type="ECO:0000256" key="3">
    <source>
        <dbReference type="ARBA" id="ARBA00022840"/>
    </source>
</evidence>
<protein>
    <submittedName>
        <fullName evidence="6">ABC transporter ATP-binding protein</fullName>
    </submittedName>
</protein>
<evidence type="ECO:0000256" key="2">
    <source>
        <dbReference type="ARBA" id="ARBA00022741"/>
    </source>
</evidence>
<reference evidence="6" key="1">
    <citation type="journal article" date="2020" name="mSystems">
        <title>Genome- and Community-Level Interaction Insights into Carbon Utilization and Element Cycling Functions of Hydrothermarchaeota in Hydrothermal Sediment.</title>
        <authorList>
            <person name="Zhou Z."/>
            <person name="Liu Y."/>
            <person name="Xu W."/>
            <person name="Pan J."/>
            <person name="Luo Z.H."/>
            <person name="Li M."/>
        </authorList>
    </citation>
    <scope>NUCLEOTIDE SEQUENCE [LARGE SCALE GENOMIC DNA]</scope>
    <source>
        <strain evidence="6">SpSt-637</strain>
        <strain evidence="5">SpSt-667</strain>
    </source>
</reference>
<keyword evidence="1" id="KW-0813">Transport</keyword>
<dbReference type="EMBL" id="DTBD01000027">
    <property type="protein sequence ID" value="HGQ64370.1"/>
    <property type="molecule type" value="Genomic_DNA"/>
</dbReference>
<dbReference type="Pfam" id="PF08352">
    <property type="entry name" value="oligo_HPY"/>
    <property type="match status" value="1"/>
</dbReference>
<dbReference type="InterPro" id="IPR003593">
    <property type="entry name" value="AAA+_ATPase"/>
</dbReference>
<evidence type="ECO:0000256" key="1">
    <source>
        <dbReference type="ARBA" id="ARBA00022448"/>
    </source>
</evidence>
<dbReference type="AlphaFoldDB" id="A0A7C4NPJ8"/>
<dbReference type="InterPro" id="IPR013563">
    <property type="entry name" value="Oligopep_ABC_C"/>
</dbReference>
<dbReference type="GO" id="GO:0015833">
    <property type="term" value="P:peptide transport"/>
    <property type="evidence" value="ECO:0007669"/>
    <property type="project" value="InterPro"/>
</dbReference>
<organism evidence="6">
    <name type="scientific">Ignisphaera aggregans</name>
    <dbReference type="NCBI Taxonomy" id="334771"/>
    <lineage>
        <taxon>Archaea</taxon>
        <taxon>Thermoproteota</taxon>
        <taxon>Thermoprotei</taxon>
        <taxon>Desulfurococcales</taxon>
        <taxon>Desulfurococcaceae</taxon>
        <taxon>Ignisphaera</taxon>
    </lineage>
</organism>
<dbReference type="InterPro" id="IPR003439">
    <property type="entry name" value="ABC_transporter-like_ATP-bd"/>
</dbReference>
<name>A0A7C4NPJ8_9CREN</name>
<dbReference type="NCBIfam" id="TIGR01727">
    <property type="entry name" value="oligo_HPY"/>
    <property type="match status" value="1"/>
</dbReference>
<dbReference type="InterPro" id="IPR017871">
    <property type="entry name" value="ABC_transporter-like_CS"/>
</dbReference>
<sequence length="340" mass="38601">MSKILDIQDLVSYYVQVIEGRKTYVKAVDGVSIEVKQGEVLGIIGESGCGKSTLARAILADFSPPFQYIRGSIKYNTKDGKTLELHKLSRDMLKKYVWGVEISLVPQFAMNALMPTLKVRKLVMDIMRAHFKEVNEYEVIENVNKVFQSIGLPPDVIDRYPFELSGGMRQRVVLGIVATLRPRIMIADEPTSALDVTTQKMVLKTMLDLKKREYVDSIIFITHEIGAARQIATRFAVMYAGKIVEESPTEEFIEKPYHPYSSLLLRAIPDVAQIMIQEKIVKVRDVLYIGGAPPSLINPPLGCRFHPRCPYAMDICRREEPPMTQIEKNRFAACWLYAKK</sequence>
<evidence type="ECO:0000313" key="5">
    <source>
        <dbReference type="EMBL" id="HGQ35308.1"/>
    </source>
</evidence>
<dbReference type="GO" id="GO:0016887">
    <property type="term" value="F:ATP hydrolysis activity"/>
    <property type="evidence" value="ECO:0007669"/>
    <property type="project" value="InterPro"/>
</dbReference>
<evidence type="ECO:0000313" key="6">
    <source>
        <dbReference type="EMBL" id="HGQ64370.1"/>
    </source>
</evidence>
<dbReference type="InterPro" id="IPR027417">
    <property type="entry name" value="P-loop_NTPase"/>
</dbReference>
<dbReference type="CDD" id="cd03257">
    <property type="entry name" value="ABC_NikE_OppD_transporters"/>
    <property type="match status" value="1"/>
</dbReference>
<evidence type="ECO:0000259" key="4">
    <source>
        <dbReference type="PROSITE" id="PS50893"/>
    </source>
</evidence>
<proteinExistence type="predicted"/>
<dbReference type="Pfam" id="PF00005">
    <property type="entry name" value="ABC_tran"/>
    <property type="match status" value="1"/>
</dbReference>
<dbReference type="EMBL" id="DTCK01000010">
    <property type="protein sequence ID" value="HGQ35308.1"/>
    <property type="molecule type" value="Genomic_DNA"/>
</dbReference>
<gene>
    <name evidence="6" type="ORF">ENU08_03910</name>
    <name evidence="5" type="ORF">ENU41_01335</name>
</gene>
<accession>A0A7C4NPJ8</accession>
<dbReference type="SUPFAM" id="SSF52540">
    <property type="entry name" value="P-loop containing nucleoside triphosphate hydrolases"/>
    <property type="match status" value="1"/>
</dbReference>
<dbReference type="PROSITE" id="PS50893">
    <property type="entry name" value="ABC_TRANSPORTER_2"/>
    <property type="match status" value="1"/>
</dbReference>
<dbReference type="PROSITE" id="PS00211">
    <property type="entry name" value="ABC_TRANSPORTER_1"/>
    <property type="match status" value="1"/>
</dbReference>
<keyword evidence="2" id="KW-0547">Nucleotide-binding</keyword>
<dbReference type="GO" id="GO:0005524">
    <property type="term" value="F:ATP binding"/>
    <property type="evidence" value="ECO:0007669"/>
    <property type="project" value="UniProtKB-KW"/>
</dbReference>